<evidence type="ECO:0000313" key="2">
    <source>
        <dbReference type="Proteomes" id="UP000276379"/>
    </source>
</evidence>
<dbReference type="SUPFAM" id="SSF54631">
    <property type="entry name" value="CBS-domain pair"/>
    <property type="match status" value="1"/>
</dbReference>
<dbReference type="InterPro" id="IPR046342">
    <property type="entry name" value="CBS_dom_sf"/>
</dbReference>
<protein>
    <recommendedName>
        <fullName evidence="3">CBS domain-containing protein</fullName>
    </recommendedName>
</protein>
<comment type="caution">
    <text evidence="1">The sequence shown here is derived from an EMBL/GenBank/DDBJ whole genome shotgun (WGS) entry which is preliminary data.</text>
</comment>
<dbReference type="EMBL" id="PDES01000014">
    <property type="protein sequence ID" value="RRQ82531.1"/>
    <property type="molecule type" value="Genomic_DNA"/>
</dbReference>
<gene>
    <name evidence="1" type="ORF">CQW44_29565</name>
</gene>
<proteinExistence type="predicted"/>
<reference evidence="1 2" key="1">
    <citation type="submission" date="2017-10" db="EMBL/GenBank/DDBJ databases">
        <title>Draft genome of actinobacteria isolated from guarana (Paullinia cupana (Mart.) Ducke.</title>
        <authorList>
            <person name="Siqueira K.A."/>
            <person name="Liotti R.G."/>
            <person name="Mendes T.A."/>
            <person name="Soares M.A."/>
        </authorList>
    </citation>
    <scope>NUCLEOTIDE SEQUENCE [LARGE SCALE GENOMIC DNA]</scope>
    <source>
        <strain evidence="1 2">199</strain>
    </source>
</reference>
<dbReference type="AlphaFoldDB" id="A0A3R8Q855"/>
<dbReference type="Proteomes" id="UP000276379">
    <property type="component" value="Unassembled WGS sequence"/>
</dbReference>
<evidence type="ECO:0000313" key="1">
    <source>
        <dbReference type="EMBL" id="RRQ82531.1"/>
    </source>
</evidence>
<keyword evidence="2" id="KW-1185">Reference proteome</keyword>
<accession>A0A3R8Q855</accession>
<organism evidence="1 2">
    <name type="scientific">Streptomyces griseofuscus</name>
    <dbReference type="NCBI Taxonomy" id="146922"/>
    <lineage>
        <taxon>Bacteria</taxon>
        <taxon>Bacillati</taxon>
        <taxon>Actinomycetota</taxon>
        <taxon>Actinomycetes</taxon>
        <taxon>Kitasatosporales</taxon>
        <taxon>Streptomycetaceae</taxon>
        <taxon>Streptomyces</taxon>
    </lineage>
</organism>
<name>A0A3R8Q855_9ACTN</name>
<sequence>MTPARTQYRAPHPAPVVVLDDIEGHGPRVCDDMTVEVALAVMAGARVEYLTVCDGDDESTGSVTQVRLAVLRDSPMYTDRMRLRDILTGALPSPGARAGRVGEHNRLPAALPFSR</sequence>
<dbReference type="RefSeq" id="WP_125214585.1">
    <property type="nucleotide sequence ID" value="NZ_PDES01000014.1"/>
</dbReference>
<evidence type="ECO:0008006" key="3">
    <source>
        <dbReference type="Google" id="ProtNLM"/>
    </source>
</evidence>